<accession>A0A6N2KXH4</accession>
<feature type="signal peptide" evidence="1">
    <location>
        <begin position="1"/>
        <end position="25"/>
    </location>
</feature>
<keyword evidence="1" id="KW-0732">Signal</keyword>
<gene>
    <name evidence="2" type="ORF">SVIM_LOCUS151490</name>
</gene>
<dbReference type="SUPFAM" id="SSF52058">
    <property type="entry name" value="L domain-like"/>
    <property type="match status" value="1"/>
</dbReference>
<evidence type="ECO:0008006" key="3">
    <source>
        <dbReference type="Google" id="ProtNLM"/>
    </source>
</evidence>
<dbReference type="InterPro" id="IPR046959">
    <property type="entry name" value="PRK1-6/SRF4-like"/>
</dbReference>
<name>A0A6N2KXH4_SALVM</name>
<protein>
    <recommendedName>
        <fullName evidence="3">Leucine-rich repeat-containing N-terminal plant-type domain-containing protein</fullName>
    </recommendedName>
</protein>
<evidence type="ECO:0000256" key="1">
    <source>
        <dbReference type="SAM" id="SignalP"/>
    </source>
</evidence>
<dbReference type="Pfam" id="PF00560">
    <property type="entry name" value="LRR_1"/>
    <property type="match status" value="3"/>
</dbReference>
<evidence type="ECO:0000313" key="2">
    <source>
        <dbReference type="EMBL" id="VFU33305.1"/>
    </source>
</evidence>
<dbReference type="PANTHER" id="PTHR48007">
    <property type="entry name" value="LEUCINE-RICH REPEAT RECEPTOR-LIKE PROTEIN KINASE PXC1"/>
    <property type="match status" value="1"/>
</dbReference>
<sequence>MGFVKCGVVFGLVVALMASFSVSHTNPFDVIAMNSLYVSMEYPNLIGWIALGGDPCLDAWQGVSCVFSNITSLKLNGLNLGGILNSDFGLFTSIVEIDISDNHIGGDIPLSLPSTLRNFSLARNQFSGRIPDTLYSLTQLLDLSFHNNQLSGEIPDVFPEMTSLINL</sequence>
<reference evidence="2" key="1">
    <citation type="submission" date="2019-03" db="EMBL/GenBank/DDBJ databases">
        <authorList>
            <person name="Mank J."/>
            <person name="Almeida P."/>
        </authorList>
    </citation>
    <scope>NUCLEOTIDE SEQUENCE</scope>
    <source>
        <strain evidence="2">78183</strain>
    </source>
</reference>
<proteinExistence type="predicted"/>
<dbReference type="InterPro" id="IPR001611">
    <property type="entry name" value="Leu-rich_rpt"/>
</dbReference>
<dbReference type="PANTHER" id="PTHR48007:SF22">
    <property type="entry name" value="PROTEIN STRUBBELIG-RECEPTOR FAMILY 3-LIKE ISOFORM X1"/>
    <property type="match status" value="1"/>
</dbReference>
<feature type="chain" id="PRO_5026850974" description="Leucine-rich repeat-containing N-terminal plant-type domain-containing protein" evidence="1">
    <location>
        <begin position="26"/>
        <end position="167"/>
    </location>
</feature>
<dbReference type="AlphaFoldDB" id="A0A6N2KXH4"/>
<dbReference type="EMBL" id="CAADRP010000890">
    <property type="protein sequence ID" value="VFU33305.1"/>
    <property type="molecule type" value="Genomic_DNA"/>
</dbReference>
<dbReference type="InterPro" id="IPR032675">
    <property type="entry name" value="LRR_dom_sf"/>
</dbReference>
<organism evidence="2">
    <name type="scientific">Salix viminalis</name>
    <name type="common">Common osier</name>
    <name type="synonym">Basket willow</name>
    <dbReference type="NCBI Taxonomy" id="40686"/>
    <lineage>
        <taxon>Eukaryota</taxon>
        <taxon>Viridiplantae</taxon>
        <taxon>Streptophyta</taxon>
        <taxon>Embryophyta</taxon>
        <taxon>Tracheophyta</taxon>
        <taxon>Spermatophyta</taxon>
        <taxon>Magnoliopsida</taxon>
        <taxon>eudicotyledons</taxon>
        <taxon>Gunneridae</taxon>
        <taxon>Pentapetalae</taxon>
        <taxon>rosids</taxon>
        <taxon>fabids</taxon>
        <taxon>Malpighiales</taxon>
        <taxon>Salicaceae</taxon>
        <taxon>Saliceae</taxon>
        <taxon>Salix</taxon>
    </lineage>
</organism>
<dbReference type="Gene3D" id="3.80.10.10">
    <property type="entry name" value="Ribonuclease Inhibitor"/>
    <property type="match status" value="1"/>
</dbReference>